<dbReference type="InterPro" id="IPR045270">
    <property type="entry name" value="STKc_AGC"/>
</dbReference>
<dbReference type="GO" id="GO:0005524">
    <property type="term" value="F:ATP binding"/>
    <property type="evidence" value="ECO:0007669"/>
    <property type="project" value="UniProtKB-UniRule"/>
</dbReference>
<keyword evidence="2" id="KW-0808">Transferase</keyword>
<name>I7M004_TETTS</name>
<dbReference type="Gene3D" id="3.30.200.20">
    <property type="entry name" value="Phosphorylase Kinase, domain 1"/>
    <property type="match status" value="1"/>
</dbReference>
<dbReference type="InterPro" id="IPR000719">
    <property type="entry name" value="Prot_kinase_dom"/>
</dbReference>
<dbReference type="InterPro" id="IPR036770">
    <property type="entry name" value="Ankyrin_rpt-contain_sf"/>
</dbReference>
<dbReference type="SUPFAM" id="SSF48403">
    <property type="entry name" value="Ankyrin repeat"/>
    <property type="match status" value="1"/>
</dbReference>
<dbReference type="InterPro" id="IPR017441">
    <property type="entry name" value="Protein_kinase_ATP_BS"/>
</dbReference>
<keyword evidence="5 7" id="KW-0067">ATP-binding</keyword>
<dbReference type="InterPro" id="IPR002110">
    <property type="entry name" value="Ankyrin_rpt"/>
</dbReference>
<dbReference type="Pfam" id="PF12796">
    <property type="entry name" value="Ank_2"/>
    <property type="match status" value="1"/>
</dbReference>
<feature type="compositionally biased region" description="Polar residues" evidence="8">
    <location>
        <begin position="1127"/>
        <end position="1144"/>
    </location>
</feature>
<dbReference type="STRING" id="312017.I7M004"/>
<dbReference type="eggNOG" id="KOG0598">
    <property type="taxonomic scope" value="Eukaryota"/>
</dbReference>
<feature type="region of interest" description="Disordered" evidence="8">
    <location>
        <begin position="313"/>
        <end position="334"/>
    </location>
</feature>
<dbReference type="GeneID" id="7831782"/>
<dbReference type="PANTHER" id="PTHR24353:SF37">
    <property type="entry name" value="CAMP-DEPENDENT PROTEIN KINASE CATALYTIC SUBUNIT PRKX"/>
    <property type="match status" value="1"/>
</dbReference>
<dbReference type="InterPro" id="IPR008271">
    <property type="entry name" value="Ser/Thr_kinase_AS"/>
</dbReference>
<dbReference type="SMART" id="SM00248">
    <property type="entry name" value="ANK"/>
    <property type="match status" value="2"/>
</dbReference>
<gene>
    <name evidence="10" type="ORF">TTHERM_00486930</name>
</gene>
<dbReference type="GO" id="GO:0005829">
    <property type="term" value="C:cytosol"/>
    <property type="evidence" value="ECO:0007669"/>
    <property type="project" value="TreeGrafter"/>
</dbReference>
<feature type="compositionally biased region" description="Polar residues" evidence="8">
    <location>
        <begin position="1089"/>
        <end position="1098"/>
    </location>
</feature>
<dbReference type="InterPro" id="IPR011009">
    <property type="entry name" value="Kinase-like_dom_sf"/>
</dbReference>
<dbReference type="OrthoDB" id="4062651at2759"/>
<evidence type="ECO:0000256" key="1">
    <source>
        <dbReference type="ARBA" id="ARBA00022527"/>
    </source>
</evidence>
<dbReference type="KEGG" id="tet:TTHERM_00486930"/>
<accession>I7M004</accession>
<dbReference type="SUPFAM" id="SSF56112">
    <property type="entry name" value="Protein kinase-like (PK-like)"/>
    <property type="match status" value="1"/>
</dbReference>
<evidence type="ECO:0000256" key="6">
    <source>
        <dbReference type="PROSITE-ProRule" id="PRU00023"/>
    </source>
</evidence>
<dbReference type="FunFam" id="3.30.200.20:FF:000042">
    <property type="entry name" value="Aurora kinase A"/>
    <property type="match status" value="1"/>
</dbReference>
<keyword evidence="3 7" id="KW-0547">Nucleotide-binding</keyword>
<keyword evidence="11" id="KW-1185">Reference proteome</keyword>
<evidence type="ECO:0000313" key="11">
    <source>
        <dbReference type="Proteomes" id="UP000009168"/>
    </source>
</evidence>
<feature type="region of interest" description="Disordered" evidence="8">
    <location>
        <begin position="704"/>
        <end position="730"/>
    </location>
</feature>
<evidence type="ECO:0000256" key="5">
    <source>
        <dbReference type="ARBA" id="ARBA00022840"/>
    </source>
</evidence>
<feature type="region of interest" description="Disordered" evidence="8">
    <location>
        <begin position="817"/>
        <end position="852"/>
    </location>
</feature>
<evidence type="ECO:0000256" key="7">
    <source>
        <dbReference type="PROSITE-ProRule" id="PRU10141"/>
    </source>
</evidence>
<dbReference type="GO" id="GO:0004691">
    <property type="term" value="F:cAMP-dependent protein kinase activity"/>
    <property type="evidence" value="ECO:0007669"/>
    <property type="project" value="TreeGrafter"/>
</dbReference>
<feature type="region of interest" description="Disordered" evidence="8">
    <location>
        <begin position="1037"/>
        <end position="1060"/>
    </location>
</feature>
<dbReference type="PANTHER" id="PTHR24353">
    <property type="entry name" value="CYCLIC NUCLEOTIDE-DEPENDENT PROTEIN KINASE"/>
    <property type="match status" value="1"/>
</dbReference>
<dbReference type="EMBL" id="GG662587">
    <property type="protein sequence ID" value="EAR85242.2"/>
    <property type="molecule type" value="Genomic_DNA"/>
</dbReference>
<dbReference type="PROSITE" id="PS50011">
    <property type="entry name" value="PROTEIN_KINASE_DOM"/>
    <property type="match status" value="1"/>
</dbReference>
<organism evidence="10 11">
    <name type="scientific">Tetrahymena thermophila (strain SB210)</name>
    <dbReference type="NCBI Taxonomy" id="312017"/>
    <lineage>
        <taxon>Eukaryota</taxon>
        <taxon>Sar</taxon>
        <taxon>Alveolata</taxon>
        <taxon>Ciliophora</taxon>
        <taxon>Intramacronucleata</taxon>
        <taxon>Oligohymenophorea</taxon>
        <taxon>Hymenostomatida</taxon>
        <taxon>Tetrahymenina</taxon>
        <taxon>Tetrahymenidae</taxon>
        <taxon>Tetrahymena</taxon>
    </lineage>
</organism>
<dbReference type="InParanoid" id="I7M004"/>
<feature type="repeat" description="ANK" evidence="6">
    <location>
        <begin position="543"/>
        <end position="564"/>
    </location>
</feature>
<feature type="compositionally biased region" description="Low complexity" evidence="8">
    <location>
        <begin position="1043"/>
        <end position="1054"/>
    </location>
</feature>
<keyword evidence="4 10" id="KW-0418">Kinase</keyword>
<dbReference type="RefSeq" id="XP_001032905.2">
    <property type="nucleotide sequence ID" value="XM_001032905.2"/>
</dbReference>
<proteinExistence type="predicted"/>
<keyword evidence="6" id="KW-0040">ANK repeat</keyword>
<evidence type="ECO:0000256" key="4">
    <source>
        <dbReference type="ARBA" id="ARBA00022777"/>
    </source>
</evidence>
<feature type="repeat" description="ANK" evidence="6">
    <location>
        <begin position="509"/>
        <end position="532"/>
    </location>
</feature>
<dbReference type="Gene3D" id="1.10.510.10">
    <property type="entry name" value="Transferase(Phosphotransferase) domain 1"/>
    <property type="match status" value="1"/>
</dbReference>
<evidence type="ECO:0000313" key="10">
    <source>
        <dbReference type="EMBL" id="EAR85242.2"/>
    </source>
</evidence>
<evidence type="ECO:0000259" key="9">
    <source>
        <dbReference type="PROSITE" id="PS50011"/>
    </source>
</evidence>
<dbReference type="Proteomes" id="UP000009168">
    <property type="component" value="Unassembled WGS sequence"/>
</dbReference>
<feature type="compositionally biased region" description="Low complexity" evidence="8">
    <location>
        <begin position="823"/>
        <end position="835"/>
    </location>
</feature>
<keyword evidence="1" id="KW-0723">Serine/threonine-protein kinase</keyword>
<feature type="compositionally biased region" description="Low complexity" evidence="8">
    <location>
        <begin position="638"/>
        <end position="672"/>
    </location>
</feature>
<evidence type="ECO:0000256" key="2">
    <source>
        <dbReference type="ARBA" id="ARBA00022679"/>
    </source>
</evidence>
<dbReference type="CDD" id="cd05123">
    <property type="entry name" value="STKc_AGC"/>
    <property type="match status" value="1"/>
</dbReference>
<dbReference type="GO" id="GO:0005952">
    <property type="term" value="C:cAMP-dependent protein kinase complex"/>
    <property type="evidence" value="ECO:0007669"/>
    <property type="project" value="TreeGrafter"/>
</dbReference>
<feature type="compositionally biased region" description="Polar residues" evidence="8">
    <location>
        <begin position="836"/>
        <end position="849"/>
    </location>
</feature>
<feature type="compositionally biased region" description="Low complexity" evidence="8">
    <location>
        <begin position="1148"/>
        <end position="1162"/>
    </location>
</feature>
<feature type="compositionally biased region" description="Low complexity" evidence="8">
    <location>
        <begin position="1107"/>
        <end position="1126"/>
    </location>
</feature>
<dbReference type="PROSITE" id="PS00108">
    <property type="entry name" value="PROTEIN_KINASE_ST"/>
    <property type="match status" value="1"/>
</dbReference>
<evidence type="ECO:0000256" key="3">
    <source>
        <dbReference type="ARBA" id="ARBA00022741"/>
    </source>
</evidence>
<feature type="domain" description="Protein kinase" evidence="9">
    <location>
        <begin position="1323"/>
        <end position="1579"/>
    </location>
</feature>
<feature type="binding site" evidence="7">
    <location>
        <position position="1352"/>
    </location>
    <ligand>
        <name>ATP</name>
        <dbReference type="ChEBI" id="CHEBI:30616"/>
    </ligand>
</feature>
<reference evidence="11" key="1">
    <citation type="journal article" date="2006" name="PLoS Biol.">
        <title>Macronuclear genome sequence of the ciliate Tetrahymena thermophila, a model eukaryote.</title>
        <authorList>
            <person name="Eisen J.A."/>
            <person name="Coyne R.S."/>
            <person name="Wu M."/>
            <person name="Wu D."/>
            <person name="Thiagarajan M."/>
            <person name="Wortman J.R."/>
            <person name="Badger J.H."/>
            <person name="Ren Q."/>
            <person name="Amedeo P."/>
            <person name="Jones K.M."/>
            <person name="Tallon L.J."/>
            <person name="Delcher A.L."/>
            <person name="Salzberg S.L."/>
            <person name="Silva J.C."/>
            <person name="Haas B.J."/>
            <person name="Majoros W.H."/>
            <person name="Farzad M."/>
            <person name="Carlton J.M."/>
            <person name="Smith R.K. Jr."/>
            <person name="Garg J."/>
            <person name="Pearlman R.E."/>
            <person name="Karrer K.M."/>
            <person name="Sun L."/>
            <person name="Manning G."/>
            <person name="Elde N.C."/>
            <person name="Turkewitz A.P."/>
            <person name="Asai D.J."/>
            <person name="Wilkes D.E."/>
            <person name="Wang Y."/>
            <person name="Cai H."/>
            <person name="Collins K."/>
            <person name="Stewart B.A."/>
            <person name="Lee S.R."/>
            <person name="Wilamowska K."/>
            <person name="Weinberg Z."/>
            <person name="Ruzzo W.L."/>
            <person name="Wloga D."/>
            <person name="Gaertig J."/>
            <person name="Frankel J."/>
            <person name="Tsao C.-C."/>
            <person name="Gorovsky M.A."/>
            <person name="Keeling P.J."/>
            <person name="Waller R.F."/>
            <person name="Patron N.J."/>
            <person name="Cherry J.M."/>
            <person name="Stover N.A."/>
            <person name="Krieger C.J."/>
            <person name="del Toro C."/>
            <person name="Ryder H.F."/>
            <person name="Williamson S.C."/>
            <person name="Barbeau R.A."/>
            <person name="Hamilton E.P."/>
            <person name="Orias E."/>
        </authorList>
    </citation>
    <scope>NUCLEOTIDE SEQUENCE [LARGE SCALE GENOMIC DNA]</scope>
    <source>
        <strain evidence="11">SB210</strain>
    </source>
</reference>
<dbReference type="Gene3D" id="1.25.40.20">
    <property type="entry name" value="Ankyrin repeat-containing domain"/>
    <property type="match status" value="1"/>
</dbReference>
<feature type="region of interest" description="Disordered" evidence="8">
    <location>
        <begin position="626"/>
        <end position="672"/>
    </location>
</feature>
<feature type="region of interest" description="Disordered" evidence="8">
    <location>
        <begin position="1085"/>
        <end position="1169"/>
    </location>
</feature>
<dbReference type="PROSITE" id="PS50088">
    <property type="entry name" value="ANK_REPEAT"/>
    <property type="match status" value="2"/>
</dbReference>
<dbReference type="PROSITE" id="PS50297">
    <property type="entry name" value="ANK_REP_REGION"/>
    <property type="match status" value="2"/>
</dbReference>
<feature type="compositionally biased region" description="Polar residues" evidence="8">
    <location>
        <begin position="704"/>
        <end position="727"/>
    </location>
</feature>
<sequence length="1635" mass="184979">MLITHLQYINPSSFYFLSLIKTRSQISLFVISFNQIERLIITQIIKKLAQKLIETRKRKKLTKKQKLRFHIIIKTKKIINYYNNKRKEFVNSLTLHLLILIIISKQRKQKLKRQNKQINKQHSQNLSLQRVINQFLMKVNQKRNSYTNQQNQALFSRQQQQQPINSVSCKNLKSDQYSIQDLNKFSPSKMGGKSKQKLIEFQVPRANLDLSSQQQGNKEYLQIQQQHQQSYGNISSQNFGLQYQNNNYSSPSSFAISSSNSHQKYRSHSSSKILRTLENSLSNNINNPSDQIFNSLCNQSANQGNVINNSQLQHSSSLNTAASSSNNNNNMSQLNLSSINTANMSCNSPSNFMNLQMSFQNGFTALNNSIQNPISPNPFTINNTSMIQNQQQITPISLNSQMNSSLYSVNNGQVSSQAQTSQGFNIYSQQKLQILALEQMNKCIQLSSYKEAQKIIESNNITAEEIYSFKERSNENIILHSLALRQDSSVFLKYLDTHMTIEFNQVNSSGQTPLMLACMKGNYDVARFLVSHKSVDINSQDLAGNSSLHYACMYGQRKIVEMLLGQKQVQSYIKNNDEKQPKDMTQDSKILQLFNKFRKVNLDQSYSSGSAAMNITLSYINKQDLTNTSQYKDSPRTNSRSRQNNIQNSASNSQHHNNQLQRSHSNSSHSSNLQSLHYNFVSKLNKSTTKNTFLTLKQALNSQNQTTISGQKNDSNPNSNKGSSVNSPIIKRHHSPNIHLQKAKSAIHPPAVSTFFTQTQQQANSPTDFILKGLNQLNESQVNLGTSNNYVNNNPNNQTNQTASQVLNNSISMNYFDKNFMTPNNNNNNNQNNPNSYLSSAEGSNKNQPSQQLNYSTLQQQNQQFNQSMNALFNLQPFSQSKSMNNFLQSNTQSLNSIANQIHNPNTLTQMSQTSRQMTQGCNQMDNESGSLNYIPINYGMLESVNVSTNNFTPSQLQSNITTQNNIGEPINGKKSSQPNLSYVINNSSNLNGNQKAEQTQLLSNGYENEGSAINNISLVSPSKSISNNTQYFNYKTPSQTINNNLNNGSQNHNSTAKTQCNSPLLQSAQMQHHLNTINKIIEKKQRSRSQNQFSKAKSQVGPIAVNQNNNNTNSQQSQAPSNAQAKISTFGTNAAASTPMNKDQAQENKNSSDSNESTNNTLQTASQQAFHQSVSLKIQGSNNVSQTNILTNNSCGPLSATSKANFFNSQNQSTKNKQNSQQNVLGAGGQYAFQSAYTSPQLQSSSLQQFNNQIGHIDQIFLNSQTNNQNNLQQNQQALLKYLPHNKQSTPNQQSQNISQIQPQQNFQLSSNQSQLYGIEIYSVYAHLGSGNYGDVYLVEHNKNKKKYAMKLLDKEKLIQKNMMKYAIAERNVMQKCNSPFIVKMYHSFQTDTHLIITMDYCPGGDLYTYLLQKKRFEEELAVKYLSEILLAVEELHYHDVIYRDMKPENIVLGSDGHVKLIDFGLSRENMGEGVAQSFCGSAVYLAPEIISKKGHNKSVDWYQFGVLAYELMVGQPPFNQLNRKELYFNIQNKKVEYPPYLSFKAKSLISALLNKNPEERLGSGRADAQQIKDHPFFDQINWFDVKQKIFDMPKPPAPNPIKDFKVDIKINKNNLSTNQLIPGWYYIDEQELI</sequence>
<protein>
    <submittedName>
        <fullName evidence="10">Serine/Threonine kinase domain protein</fullName>
    </submittedName>
</protein>
<dbReference type="Pfam" id="PF00069">
    <property type="entry name" value="Pkinase"/>
    <property type="match status" value="1"/>
</dbReference>
<dbReference type="FunFam" id="1.10.510.10:FF:000210">
    <property type="entry name" value="Non-specific serine/threonine protein kinase"/>
    <property type="match status" value="1"/>
</dbReference>
<dbReference type="SMART" id="SM00220">
    <property type="entry name" value="S_TKc"/>
    <property type="match status" value="1"/>
</dbReference>
<evidence type="ECO:0000256" key="8">
    <source>
        <dbReference type="SAM" id="MobiDB-lite"/>
    </source>
</evidence>
<dbReference type="PROSITE" id="PS00107">
    <property type="entry name" value="PROTEIN_KINASE_ATP"/>
    <property type="match status" value="1"/>
</dbReference>